<gene>
    <name evidence="2" type="ORF">J2S35_000461</name>
</gene>
<organism evidence="2 3">
    <name type="scientific">Falsarthrobacter nasiphocae</name>
    <dbReference type="NCBI Taxonomy" id="189863"/>
    <lineage>
        <taxon>Bacteria</taxon>
        <taxon>Bacillati</taxon>
        <taxon>Actinomycetota</taxon>
        <taxon>Actinomycetes</taxon>
        <taxon>Micrococcales</taxon>
        <taxon>Micrococcaceae</taxon>
        <taxon>Falsarthrobacter</taxon>
    </lineage>
</organism>
<dbReference type="AlphaFoldDB" id="A0AAE3YGD1"/>
<accession>A0AAE3YGD1</accession>
<keyword evidence="3" id="KW-1185">Reference proteome</keyword>
<evidence type="ECO:0000313" key="2">
    <source>
        <dbReference type="EMBL" id="MDR6891521.1"/>
    </source>
</evidence>
<dbReference type="EMBL" id="JAVDUI010000001">
    <property type="protein sequence ID" value="MDR6891521.1"/>
    <property type="molecule type" value="Genomic_DNA"/>
</dbReference>
<protein>
    <submittedName>
        <fullName evidence="2">Uncharacterized protein</fullName>
    </submittedName>
</protein>
<name>A0AAE3YGD1_9MICC</name>
<sequence>MTREAIIGGTTENGTWEEEFVLELRLDDVTGKAIGDALAVVRSHCEDTGETPYVAFGDPQAYARSLEFRDDEREPNTLGAWARALWPVGAMIAGFAVTPAAVSSLASGVDMAIRLGAVLSVAWGLVFLAVAVKALRVLLQNRLLFVTFVTVVMAGLVGFNVLARQEIAHIPAGMGLGVGIVLLGVGVVAVLRQPDDLVTEPLTGGHMLDEDSRAARIVSQVVGAWPWFVVFWVMVLSVAAWLTASR</sequence>
<feature type="transmembrane region" description="Helical" evidence="1">
    <location>
        <begin position="170"/>
        <end position="191"/>
    </location>
</feature>
<proteinExistence type="predicted"/>
<feature type="transmembrane region" description="Helical" evidence="1">
    <location>
        <begin position="112"/>
        <end position="131"/>
    </location>
</feature>
<feature type="transmembrane region" description="Helical" evidence="1">
    <location>
        <begin position="143"/>
        <end position="163"/>
    </location>
</feature>
<keyword evidence="1" id="KW-0472">Membrane</keyword>
<keyword evidence="1" id="KW-0812">Transmembrane</keyword>
<dbReference type="RefSeq" id="WP_309849399.1">
    <property type="nucleotide sequence ID" value="NZ_BAAAIU010000022.1"/>
</dbReference>
<dbReference type="Proteomes" id="UP001247307">
    <property type="component" value="Unassembled WGS sequence"/>
</dbReference>
<keyword evidence="1" id="KW-1133">Transmembrane helix</keyword>
<comment type="caution">
    <text evidence="2">The sequence shown here is derived from an EMBL/GenBank/DDBJ whole genome shotgun (WGS) entry which is preliminary data.</text>
</comment>
<evidence type="ECO:0000256" key="1">
    <source>
        <dbReference type="SAM" id="Phobius"/>
    </source>
</evidence>
<evidence type="ECO:0000313" key="3">
    <source>
        <dbReference type="Proteomes" id="UP001247307"/>
    </source>
</evidence>
<feature type="transmembrane region" description="Helical" evidence="1">
    <location>
        <begin position="84"/>
        <end position="105"/>
    </location>
</feature>
<reference evidence="2" key="1">
    <citation type="submission" date="2023-07" db="EMBL/GenBank/DDBJ databases">
        <title>Sequencing the genomes of 1000 actinobacteria strains.</title>
        <authorList>
            <person name="Klenk H.-P."/>
        </authorList>
    </citation>
    <scope>NUCLEOTIDE SEQUENCE</scope>
    <source>
        <strain evidence="2">DSM 13988</strain>
    </source>
</reference>
<feature type="transmembrane region" description="Helical" evidence="1">
    <location>
        <begin position="224"/>
        <end position="244"/>
    </location>
</feature>